<evidence type="ECO:0000313" key="7">
    <source>
        <dbReference type="Proteomes" id="UP000308724"/>
    </source>
</evidence>
<sequence length="674" mass="78094">MARNGPAMRVFARLKSSFKSGLLSSSSPFQRYSGIHPAAFHTGNYSSSARCENRISGRFRQIASHNRIVWRSLSQDHGPATSDRVDLEAEDQDFIHGRKDVHDFHDRIRSLLLRKDYHGLIKLFSATEDDLKFIQSVAENTFTEILAHLQPKNTLEWATIPYSQLSPAMVQQLHLPSADSLIREHLLNAIQILDRRNKSGKTLSVTDYSLILGFARWTGQRDVAESFWRAMETDHVVPDLKCYNNYLGAIVSHLRHEPYASHSRRLTAFRIEARSKLSPNARHAAYKIGDGGIKQEVMSFHREMIQNDVVPDEETFRLLILGVAREGDLDTVKKILRQVWRIDVDGIVNGLEDGYSEKELDMSPTSPLYPTPFLIYAIAHAFGTNNDIPTALRLVDHVSRTLKVEVSNHVWHELFNWTFVLSLPRQASKREHAYLPKASVQKIWEVMRNKPYNVRPTMSMYNKLIKSLFIQQRTRDMWHYMCEALPLFEDMRIKTRDLSKALRKALRKPRHEIYTAQPVGQLHEDYMHSRVVQKTSRLWLKRWVRLLLASMHSWRKVDKDLFWSTIQIPKVILEWKEFMPSKVWYDIPGGRVGIILRSGEEKEIYQEKTMDIMDANDKVLGNNSLLPVQDGNRYLLTRRQQKAATKRGRVILNQQTKAEKDSAGQKLQPEIDDE</sequence>
<dbReference type="Pfam" id="PF12921">
    <property type="entry name" value="ATP13"/>
    <property type="match status" value="1"/>
</dbReference>
<dbReference type="Gene3D" id="1.25.40.10">
    <property type="entry name" value="Tetratricopeptide repeat domain"/>
    <property type="match status" value="1"/>
</dbReference>
<evidence type="ECO:0000256" key="5">
    <source>
        <dbReference type="SAM" id="MobiDB-lite"/>
    </source>
</evidence>
<keyword evidence="2" id="KW-0677">Repeat</keyword>
<dbReference type="Pfam" id="PF13812">
    <property type="entry name" value="PPR_3"/>
    <property type="match status" value="1"/>
</dbReference>
<evidence type="ECO:0000256" key="2">
    <source>
        <dbReference type="ARBA" id="ARBA00022737"/>
    </source>
</evidence>
<reference evidence="6 7" key="1">
    <citation type="submission" date="2018-10" db="EMBL/GenBank/DDBJ databases">
        <title>Fifty Aureobasidium pullulans genomes reveal a recombining polyextremotolerant generalist.</title>
        <authorList>
            <person name="Gostincar C."/>
            <person name="Turk M."/>
            <person name="Zajc J."/>
            <person name="Gunde-Cimerman N."/>
        </authorList>
    </citation>
    <scope>NUCLEOTIDE SEQUENCE [LARGE SCALE GENOMIC DNA]</scope>
    <source>
        <strain evidence="6 7">EXF-1645</strain>
    </source>
</reference>
<evidence type="ECO:0000256" key="1">
    <source>
        <dbReference type="ARBA" id="ARBA00004173"/>
    </source>
</evidence>
<proteinExistence type="predicted"/>
<keyword evidence="3" id="KW-0809">Transit peptide</keyword>
<keyword evidence="4" id="KW-0496">Mitochondrion</keyword>
<dbReference type="InterPro" id="IPR002885">
    <property type="entry name" value="PPR_rpt"/>
</dbReference>
<dbReference type="Proteomes" id="UP000308724">
    <property type="component" value="Unassembled WGS sequence"/>
</dbReference>
<evidence type="ECO:0000256" key="3">
    <source>
        <dbReference type="ARBA" id="ARBA00022946"/>
    </source>
</evidence>
<protein>
    <recommendedName>
        <fullName evidence="8">Pentatricopeptide repeat protein</fullName>
    </recommendedName>
</protein>
<dbReference type="InterPro" id="IPR011990">
    <property type="entry name" value="TPR-like_helical_dom_sf"/>
</dbReference>
<dbReference type="PANTHER" id="PTHR47941">
    <property type="entry name" value="PENTATRICOPEPTIDE REPEAT-CONTAINING PROTEIN 3, MITOCHONDRIAL"/>
    <property type="match status" value="1"/>
</dbReference>
<dbReference type="InterPro" id="IPR024319">
    <property type="entry name" value="ATPase_expression_mit"/>
</dbReference>
<gene>
    <name evidence="6" type="ORF">D6C78_06760</name>
</gene>
<dbReference type="GO" id="GO:0005739">
    <property type="term" value="C:mitochondrion"/>
    <property type="evidence" value="ECO:0007669"/>
    <property type="project" value="UniProtKB-SubCell"/>
</dbReference>
<evidence type="ECO:0008006" key="8">
    <source>
        <dbReference type="Google" id="ProtNLM"/>
    </source>
</evidence>
<feature type="region of interest" description="Disordered" evidence="5">
    <location>
        <begin position="652"/>
        <end position="674"/>
    </location>
</feature>
<name>A0A4T0BJE6_AURPU</name>
<accession>A0A4T0BJE6</accession>
<dbReference type="AlphaFoldDB" id="A0A4T0BJE6"/>
<dbReference type="EMBL" id="QZBZ01000154">
    <property type="protein sequence ID" value="TIA34580.1"/>
    <property type="molecule type" value="Genomic_DNA"/>
</dbReference>
<evidence type="ECO:0000256" key="4">
    <source>
        <dbReference type="ARBA" id="ARBA00023128"/>
    </source>
</evidence>
<comment type="subcellular location">
    <subcellularLocation>
        <location evidence="1">Mitochondrion</location>
    </subcellularLocation>
</comment>
<organism evidence="6 7">
    <name type="scientific">Aureobasidium pullulans</name>
    <name type="common">Black yeast</name>
    <name type="synonym">Pullularia pullulans</name>
    <dbReference type="NCBI Taxonomy" id="5580"/>
    <lineage>
        <taxon>Eukaryota</taxon>
        <taxon>Fungi</taxon>
        <taxon>Dikarya</taxon>
        <taxon>Ascomycota</taxon>
        <taxon>Pezizomycotina</taxon>
        <taxon>Dothideomycetes</taxon>
        <taxon>Dothideomycetidae</taxon>
        <taxon>Dothideales</taxon>
        <taxon>Saccotheciaceae</taxon>
        <taxon>Aureobasidium</taxon>
    </lineage>
</organism>
<evidence type="ECO:0000313" key="6">
    <source>
        <dbReference type="EMBL" id="TIA34580.1"/>
    </source>
</evidence>
<comment type="caution">
    <text evidence="6">The sequence shown here is derived from an EMBL/GenBank/DDBJ whole genome shotgun (WGS) entry which is preliminary data.</text>
</comment>